<dbReference type="Pfam" id="PF00589">
    <property type="entry name" value="Phage_integrase"/>
    <property type="match status" value="1"/>
</dbReference>
<keyword evidence="2" id="KW-0238">DNA-binding</keyword>
<dbReference type="PANTHER" id="PTHR30349">
    <property type="entry name" value="PHAGE INTEGRASE-RELATED"/>
    <property type="match status" value="1"/>
</dbReference>
<name>A0ABU0E6T6_9FIRM</name>
<proteinExistence type="inferred from homology"/>
<reference evidence="5 6" key="1">
    <citation type="submission" date="2023-07" db="EMBL/GenBank/DDBJ databases">
        <title>Genomic Encyclopedia of Type Strains, Phase IV (KMG-IV): sequencing the most valuable type-strain genomes for metagenomic binning, comparative biology and taxonomic classification.</title>
        <authorList>
            <person name="Goeker M."/>
        </authorList>
    </citation>
    <scope>NUCLEOTIDE SEQUENCE [LARGE SCALE GENOMIC DNA]</scope>
    <source>
        <strain evidence="5 6">DSM 16784</strain>
    </source>
</reference>
<dbReference type="InterPro" id="IPR050090">
    <property type="entry name" value="Tyrosine_recombinase_XerCD"/>
</dbReference>
<dbReference type="InterPro" id="IPR013762">
    <property type="entry name" value="Integrase-like_cat_sf"/>
</dbReference>
<dbReference type="PANTHER" id="PTHR30349:SF64">
    <property type="entry name" value="PROPHAGE INTEGRASE INTD-RELATED"/>
    <property type="match status" value="1"/>
</dbReference>
<accession>A0ABU0E6T6</accession>
<dbReference type="EMBL" id="JAUSUR010000007">
    <property type="protein sequence ID" value="MDQ0362520.1"/>
    <property type="molecule type" value="Genomic_DNA"/>
</dbReference>
<dbReference type="InterPro" id="IPR010998">
    <property type="entry name" value="Integrase_recombinase_N"/>
</dbReference>
<dbReference type="RefSeq" id="WP_307410215.1">
    <property type="nucleotide sequence ID" value="NZ_JAUSUR010000007.1"/>
</dbReference>
<dbReference type="PROSITE" id="PS51898">
    <property type="entry name" value="TYR_RECOMBINASE"/>
    <property type="match status" value="1"/>
</dbReference>
<evidence type="ECO:0000259" key="4">
    <source>
        <dbReference type="PROSITE" id="PS51898"/>
    </source>
</evidence>
<evidence type="ECO:0000256" key="3">
    <source>
        <dbReference type="ARBA" id="ARBA00023172"/>
    </source>
</evidence>
<dbReference type="Proteomes" id="UP001230220">
    <property type="component" value="Unassembled WGS sequence"/>
</dbReference>
<dbReference type="InterPro" id="IPR011010">
    <property type="entry name" value="DNA_brk_join_enz"/>
</dbReference>
<dbReference type="Gene3D" id="1.10.443.10">
    <property type="entry name" value="Intergrase catalytic core"/>
    <property type="match status" value="1"/>
</dbReference>
<dbReference type="SUPFAM" id="SSF56349">
    <property type="entry name" value="DNA breaking-rejoining enzymes"/>
    <property type="match status" value="1"/>
</dbReference>
<keyword evidence="6" id="KW-1185">Reference proteome</keyword>
<keyword evidence="3" id="KW-0233">DNA recombination</keyword>
<protein>
    <submittedName>
        <fullName evidence="5">Site-specific recombinase XerD</fullName>
    </submittedName>
</protein>
<organism evidence="5 6">
    <name type="scientific">Breznakia pachnodae</name>
    <dbReference type="NCBI Taxonomy" id="265178"/>
    <lineage>
        <taxon>Bacteria</taxon>
        <taxon>Bacillati</taxon>
        <taxon>Bacillota</taxon>
        <taxon>Erysipelotrichia</taxon>
        <taxon>Erysipelotrichales</taxon>
        <taxon>Erysipelotrichaceae</taxon>
        <taxon>Breznakia</taxon>
    </lineage>
</organism>
<dbReference type="CDD" id="cd01189">
    <property type="entry name" value="INT_ICEBs1_C_like"/>
    <property type="match status" value="1"/>
</dbReference>
<feature type="domain" description="Tyr recombinase" evidence="4">
    <location>
        <begin position="111"/>
        <end position="311"/>
    </location>
</feature>
<evidence type="ECO:0000313" key="5">
    <source>
        <dbReference type="EMBL" id="MDQ0362520.1"/>
    </source>
</evidence>
<dbReference type="Pfam" id="PF22022">
    <property type="entry name" value="Phage_int_M"/>
    <property type="match status" value="1"/>
</dbReference>
<evidence type="ECO:0000313" key="6">
    <source>
        <dbReference type="Proteomes" id="UP001230220"/>
    </source>
</evidence>
<evidence type="ECO:0000256" key="2">
    <source>
        <dbReference type="ARBA" id="ARBA00023125"/>
    </source>
</evidence>
<gene>
    <name evidence="5" type="ORF">J2S15_003274</name>
</gene>
<evidence type="ECO:0000256" key="1">
    <source>
        <dbReference type="ARBA" id="ARBA00008857"/>
    </source>
</evidence>
<dbReference type="Gene3D" id="1.10.150.130">
    <property type="match status" value="1"/>
</dbReference>
<sequence length="388" mass="45136">MKEQNINTLNDLINAYDTKKYRDIKTATKITNSNTKKVFVNWLDLKLEEITTELIEVEILDPIHKHLSIDYTNKVRAYINKIYNWAVREKIVKENPVTNIREYKNPDRIKQDIMYYSPEQWKVIYSGYERLVKNRPVDYPYLVITSMLYYMGFRVGEALALRRTDIIDNEYVRINKTCTFCTKEQISSGYIVTTTKTDNSIRLIKMPIVMQRIMSKYLDYFEKRYPKSAPFLFGGYSPINIRMVRRKFHKVTSLAELPKIKLHSLRHSHASLLINRGAPAKAVAERLGNTEAEILKTYSHLFKSTSDACVDIIDEEFLISSLGENSAERKANVTVLKAIGYNLDDINKCLSSLESKKISYKNIIREVTKKLIDDEGFHGVLCDLLLQK</sequence>
<comment type="similarity">
    <text evidence="1">Belongs to the 'phage' integrase family.</text>
</comment>
<dbReference type="InterPro" id="IPR053876">
    <property type="entry name" value="Phage_int_M"/>
</dbReference>
<dbReference type="InterPro" id="IPR002104">
    <property type="entry name" value="Integrase_catalytic"/>
</dbReference>
<comment type="caution">
    <text evidence="5">The sequence shown here is derived from an EMBL/GenBank/DDBJ whole genome shotgun (WGS) entry which is preliminary data.</text>
</comment>